<feature type="domain" description="VWFA" evidence="2">
    <location>
        <begin position="407"/>
        <end position="579"/>
    </location>
</feature>
<dbReference type="EMBL" id="JBHUFW010000004">
    <property type="protein sequence ID" value="MFD1862321.1"/>
    <property type="molecule type" value="Genomic_DNA"/>
</dbReference>
<reference evidence="4" key="1">
    <citation type="journal article" date="2019" name="Int. J. Syst. Evol. Microbiol.">
        <title>The Global Catalogue of Microorganisms (GCM) 10K type strain sequencing project: providing services to taxonomists for standard genome sequencing and annotation.</title>
        <authorList>
            <consortium name="The Broad Institute Genomics Platform"/>
            <consortium name="The Broad Institute Genome Sequencing Center for Infectious Disease"/>
            <person name="Wu L."/>
            <person name="Ma J."/>
        </authorList>
    </citation>
    <scope>NUCLEOTIDE SEQUENCE [LARGE SCALE GENOMIC DNA]</scope>
    <source>
        <strain evidence="4">CGMCC 1.15475</strain>
    </source>
</reference>
<dbReference type="InterPro" id="IPR036465">
    <property type="entry name" value="vWFA_dom_sf"/>
</dbReference>
<feature type="transmembrane region" description="Helical" evidence="1">
    <location>
        <begin position="807"/>
        <end position="827"/>
    </location>
</feature>
<evidence type="ECO:0000313" key="3">
    <source>
        <dbReference type="EMBL" id="MFD1862321.1"/>
    </source>
</evidence>
<gene>
    <name evidence="3" type="ORF">ACFSDB_05235</name>
</gene>
<organism evidence="3 4">
    <name type="scientific">Planococcus chinensis</name>
    <dbReference type="NCBI Taxonomy" id="272917"/>
    <lineage>
        <taxon>Bacteria</taxon>
        <taxon>Bacillati</taxon>
        <taxon>Bacillota</taxon>
        <taxon>Bacilli</taxon>
        <taxon>Bacillales</taxon>
        <taxon>Caryophanaceae</taxon>
        <taxon>Planococcus</taxon>
    </lineage>
</organism>
<comment type="caution">
    <text evidence="3">The sequence shown here is derived from an EMBL/GenBank/DDBJ whole genome shotgun (WGS) entry which is preliminary data.</text>
</comment>
<name>A0ABW4QFJ1_9BACL</name>
<dbReference type="RefSeq" id="WP_204892638.1">
    <property type="nucleotide sequence ID" value="NZ_JBHUFW010000004.1"/>
</dbReference>
<feature type="transmembrane region" description="Helical" evidence="1">
    <location>
        <begin position="12"/>
        <end position="29"/>
    </location>
</feature>
<sequence length="857" mass="92902">MELLVDNPLWLWLLVPAAAYFAFAGYRNFKKLARPFRAVFLLRVAAVLCLVFALAEPSLFRPEAKEQVIFLFDRSASMDGMEKEVATAIEAAAANKKDSQLAGVYSFAEDFQTLLPVSKDLGPLPLDAVQSSQRHTDIEQALQLAANSGDTELATRIVLLSDGNETRGSALEGLARHASDRVQIDVWPLEQKAGGDAAIASFETPADAFLGEAQPFSVTILSDKETKGELVFTADDAEISRQDIALAAGQNLFSYTFPAASEGLVKYEARLELEQDGFIENNALASLTEVEGNPELLVVSGSEGSPIPSLVDISNIGITELPAAALPANLSSILKYDAIIFDNVSGTDIGAQQMNVIEQAVQEFGVGFMMAGGDQSYGLGGYFKTPIERILPVEMEVKGKHELPSLGLVIVMDRSGSMGGVKMELAKEAAARSLELLREDDTVGVIAFDDKPWQIIPTEKLGDPKEAIDKVLSVTPGGGTEIYNSLGEAYAQLENLKLQRKHIILLTDGQSATSNDYDALIEGGKDNNITLSTVSIGDDADKGLLESLAQTGSGRYYDVSDATTIPAILSRETIMMSRTYIVDEPFYPTVYQSGWSDLFNDGVPEMNAYIATTAKSAASIALESDQGDPVLAEWNYGLGRTVAYMSGSGAWSGGFQNWKNWPAFWNRTVSELLPSFEEIPFSVTGQGQGVYLVEDPSRKSAIIDVKAVDEQGKNVPLQAEPVAPGKVEVSIDAEPGIVFFSISNENGERYKTGLTIPYGDEYKMSQPNLPLLSALAERSGGQVVESLEASFRDIPFEGGTRQPIRHLLVFLAMLLFFADITIRRFGLKMPVRKPRQKLEQRAAPAAIEQLIKAKKRG</sequence>
<evidence type="ECO:0000256" key="1">
    <source>
        <dbReference type="SAM" id="Phobius"/>
    </source>
</evidence>
<dbReference type="SMART" id="SM00327">
    <property type="entry name" value="VWA"/>
    <property type="match status" value="2"/>
</dbReference>
<dbReference type="SUPFAM" id="SSF53300">
    <property type="entry name" value="vWA-like"/>
    <property type="match status" value="2"/>
</dbReference>
<keyword evidence="1" id="KW-0812">Transmembrane</keyword>
<keyword evidence="4" id="KW-1185">Reference proteome</keyword>
<dbReference type="InterPro" id="IPR002035">
    <property type="entry name" value="VWF_A"/>
</dbReference>
<protein>
    <submittedName>
        <fullName evidence="3">VWA domain-containing protein</fullName>
    </submittedName>
</protein>
<dbReference type="PANTHER" id="PTHR37947:SF2">
    <property type="entry name" value="VON WILLEBRAND FACTOR TYPE A"/>
    <property type="match status" value="1"/>
</dbReference>
<dbReference type="Pfam" id="PF00092">
    <property type="entry name" value="VWA"/>
    <property type="match status" value="1"/>
</dbReference>
<feature type="transmembrane region" description="Helical" evidence="1">
    <location>
        <begin position="36"/>
        <end position="55"/>
    </location>
</feature>
<dbReference type="PROSITE" id="PS50234">
    <property type="entry name" value="VWFA"/>
    <property type="match status" value="1"/>
</dbReference>
<keyword evidence="1" id="KW-1133">Transmembrane helix</keyword>
<dbReference type="SUPFAM" id="SSF52317">
    <property type="entry name" value="Class I glutamine amidotransferase-like"/>
    <property type="match status" value="1"/>
</dbReference>
<evidence type="ECO:0000259" key="2">
    <source>
        <dbReference type="PROSITE" id="PS50234"/>
    </source>
</evidence>
<dbReference type="InterPro" id="IPR029062">
    <property type="entry name" value="Class_I_gatase-like"/>
</dbReference>
<dbReference type="PANTHER" id="PTHR37947">
    <property type="entry name" value="BLL2462 PROTEIN"/>
    <property type="match status" value="1"/>
</dbReference>
<keyword evidence="1" id="KW-0472">Membrane</keyword>
<dbReference type="Proteomes" id="UP001597273">
    <property type="component" value="Unassembled WGS sequence"/>
</dbReference>
<accession>A0ABW4QFJ1</accession>
<dbReference type="Pfam" id="PF13519">
    <property type="entry name" value="VWA_2"/>
    <property type="match status" value="1"/>
</dbReference>
<proteinExistence type="predicted"/>
<dbReference type="Gene3D" id="3.40.50.410">
    <property type="entry name" value="von Willebrand factor, type A domain"/>
    <property type="match status" value="2"/>
</dbReference>
<evidence type="ECO:0000313" key="4">
    <source>
        <dbReference type="Proteomes" id="UP001597273"/>
    </source>
</evidence>